<accession>A0A1J4T8F5</accession>
<dbReference type="PROSITE" id="PS50987">
    <property type="entry name" value="HTH_ARSR_2"/>
    <property type="match status" value="1"/>
</dbReference>
<dbReference type="GO" id="GO:0003677">
    <property type="term" value="F:DNA binding"/>
    <property type="evidence" value="ECO:0007669"/>
    <property type="project" value="UniProtKB-KW"/>
</dbReference>
<dbReference type="InterPro" id="IPR011991">
    <property type="entry name" value="ArsR-like_HTH"/>
</dbReference>
<evidence type="ECO:0000256" key="1">
    <source>
        <dbReference type="ARBA" id="ARBA00023015"/>
    </source>
</evidence>
<organism evidence="5 6">
    <name type="scientific">Candidatus Falkowbacteria bacterium CG1_02_37_44</name>
    <dbReference type="NCBI Taxonomy" id="1805146"/>
    <lineage>
        <taxon>Bacteria</taxon>
        <taxon>Candidatus Falkowiibacteriota</taxon>
    </lineage>
</organism>
<dbReference type="Pfam" id="PF01022">
    <property type="entry name" value="HTH_5"/>
    <property type="match status" value="1"/>
</dbReference>
<dbReference type="EMBL" id="MNUU01000069">
    <property type="protein sequence ID" value="OIO06774.1"/>
    <property type="molecule type" value="Genomic_DNA"/>
</dbReference>
<reference evidence="5 6" key="1">
    <citation type="journal article" date="2016" name="Environ. Microbiol.">
        <title>Genomic resolution of a cold subsurface aquifer community provides metabolic insights for novel microbes adapted to high CO concentrations.</title>
        <authorList>
            <person name="Probst A.J."/>
            <person name="Castelle C.J."/>
            <person name="Singh A."/>
            <person name="Brown C.T."/>
            <person name="Anantharaman K."/>
            <person name="Sharon I."/>
            <person name="Hug L.A."/>
            <person name="Burstein D."/>
            <person name="Emerson J.B."/>
            <person name="Thomas B.C."/>
            <person name="Banfield J.F."/>
        </authorList>
    </citation>
    <scope>NUCLEOTIDE SEQUENCE [LARGE SCALE GENOMIC DNA]</scope>
    <source>
        <strain evidence="5">CG1_02_37_44</strain>
    </source>
</reference>
<gene>
    <name evidence="5" type="ORF">AUJ27_03550</name>
</gene>
<dbReference type="Proteomes" id="UP000183192">
    <property type="component" value="Unassembled WGS sequence"/>
</dbReference>
<dbReference type="InterPro" id="IPR036390">
    <property type="entry name" value="WH_DNA-bd_sf"/>
</dbReference>
<evidence type="ECO:0000313" key="6">
    <source>
        <dbReference type="Proteomes" id="UP000183192"/>
    </source>
</evidence>
<name>A0A1J4T8F5_9BACT</name>
<evidence type="ECO:0000256" key="3">
    <source>
        <dbReference type="ARBA" id="ARBA00023163"/>
    </source>
</evidence>
<comment type="caution">
    <text evidence="5">The sequence shown here is derived from an EMBL/GenBank/DDBJ whole genome shotgun (WGS) entry which is preliminary data.</text>
</comment>
<keyword evidence="2" id="KW-0238">DNA-binding</keyword>
<dbReference type="SMART" id="SM00418">
    <property type="entry name" value="HTH_ARSR"/>
    <property type="match status" value="1"/>
</dbReference>
<dbReference type="SUPFAM" id="SSF46785">
    <property type="entry name" value="Winged helix' DNA-binding domain"/>
    <property type="match status" value="1"/>
</dbReference>
<dbReference type="AlphaFoldDB" id="A0A1J4T8F5"/>
<dbReference type="PANTHER" id="PTHR33154">
    <property type="entry name" value="TRANSCRIPTIONAL REGULATOR, ARSR FAMILY"/>
    <property type="match status" value="1"/>
</dbReference>
<dbReference type="PANTHER" id="PTHR33154:SF33">
    <property type="entry name" value="TRANSCRIPTIONAL REPRESSOR SDPR"/>
    <property type="match status" value="1"/>
</dbReference>
<dbReference type="CDD" id="cd00090">
    <property type="entry name" value="HTH_ARSR"/>
    <property type="match status" value="1"/>
</dbReference>
<feature type="domain" description="HTH arsR-type" evidence="4">
    <location>
        <begin position="10"/>
        <end position="101"/>
    </location>
</feature>
<dbReference type="InterPro" id="IPR036388">
    <property type="entry name" value="WH-like_DNA-bd_sf"/>
</dbReference>
<evidence type="ECO:0000256" key="2">
    <source>
        <dbReference type="ARBA" id="ARBA00023125"/>
    </source>
</evidence>
<proteinExistence type="predicted"/>
<evidence type="ECO:0000313" key="5">
    <source>
        <dbReference type="EMBL" id="OIO06774.1"/>
    </source>
</evidence>
<evidence type="ECO:0000259" key="4">
    <source>
        <dbReference type="PROSITE" id="PS50987"/>
    </source>
</evidence>
<dbReference type="STRING" id="1805146.AUJ27_03550"/>
<keyword evidence="3" id="KW-0804">Transcription</keyword>
<keyword evidence="1" id="KW-0805">Transcription regulation</keyword>
<protein>
    <recommendedName>
        <fullName evidence="4">HTH arsR-type domain-containing protein</fullName>
    </recommendedName>
</protein>
<sequence>MKIEANKTKIGTNMKRWTVIFRALANINRLKIIKLLVDGRKMNVTNIAEDLGISFKATSNHLALLKNLDVLEAQGIAGHVFYSFNRQLPKDFQKIIKIILK</sequence>
<dbReference type="Gene3D" id="1.10.10.10">
    <property type="entry name" value="Winged helix-like DNA-binding domain superfamily/Winged helix DNA-binding domain"/>
    <property type="match status" value="1"/>
</dbReference>
<dbReference type="GO" id="GO:0003700">
    <property type="term" value="F:DNA-binding transcription factor activity"/>
    <property type="evidence" value="ECO:0007669"/>
    <property type="project" value="InterPro"/>
</dbReference>
<dbReference type="InterPro" id="IPR001845">
    <property type="entry name" value="HTH_ArsR_DNA-bd_dom"/>
</dbReference>
<dbReference type="PRINTS" id="PR00778">
    <property type="entry name" value="HTHARSR"/>
</dbReference>
<dbReference type="InterPro" id="IPR051081">
    <property type="entry name" value="HTH_MetalResp_TranReg"/>
</dbReference>